<evidence type="ECO:0000256" key="1">
    <source>
        <dbReference type="ARBA" id="ARBA00004651"/>
    </source>
</evidence>
<dbReference type="PANTHER" id="PTHR42920">
    <property type="entry name" value="OS03G0707200 PROTEIN-RELATED"/>
    <property type="match status" value="1"/>
</dbReference>
<feature type="transmembrane region" description="Helical" evidence="6">
    <location>
        <begin position="135"/>
        <end position="155"/>
    </location>
</feature>
<evidence type="ECO:0000256" key="2">
    <source>
        <dbReference type="ARBA" id="ARBA00022475"/>
    </source>
</evidence>
<dbReference type="Proteomes" id="UP001139488">
    <property type="component" value="Unassembled WGS sequence"/>
</dbReference>
<evidence type="ECO:0000256" key="6">
    <source>
        <dbReference type="SAM" id="Phobius"/>
    </source>
</evidence>
<dbReference type="AlphaFoldDB" id="A0A9X1WBR8"/>
<keyword evidence="9" id="KW-1185">Reference proteome</keyword>
<keyword evidence="2" id="KW-1003">Cell membrane</keyword>
<feature type="transmembrane region" description="Helical" evidence="6">
    <location>
        <begin position="161"/>
        <end position="179"/>
    </location>
</feature>
<accession>A0A9X1WBR8</accession>
<feature type="transmembrane region" description="Helical" evidence="6">
    <location>
        <begin position="40"/>
        <end position="61"/>
    </location>
</feature>
<keyword evidence="4 6" id="KW-1133">Transmembrane helix</keyword>
<protein>
    <submittedName>
        <fullName evidence="8">DMT family transporter</fullName>
    </submittedName>
</protein>
<evidence type="ECO:0000256" key="5">
    <source>
        <dbReference type="ARBA" id="ARBA00023136"/>
    </source>
</evidence>
<feature type="transmembrane region" description="Helical" evidence="6">
    <location>
        <begin position="15"/>
        <end position="34"/>
    </location>
</feature>
<name>A0A9X1WBR8_9VIBR</name>
<feature type="domain" description="EamA" evidence="7">
    <location>
        <begin position="15"/>
        <end position="149"/>
    </location>
</feature>
<dbReference type="Pfam" id="PF00892">
    <property type="entry name" value="EamA"/>
    <property type="match status" value="2"/>
</dbReference>
<feature type="transmembrane region" description="Helical" evidence="6">
    <location>
        <begin position="228"/>
        <end position="248"/>
    </location>
</feature>
<keyword evidence="5 6" id="KW-0472">Membrane</keyword>
<evidence type="ECO:0000256" key="3">
    <source>
        <dbReference type="ARBA" id="ARBA00022692"/>
    </source>
</evidence>
<sequence length="315" mass="34966">MKDTLNICYGTHKKIAIILLVLVAILWGSSYSTAKFVLSAIPVDIFLTIRFVLATVFFLLFMAVRTDAANALRSLFYATSKGYLTGIILTVIFVFETLGIYYSQASEAAVLISMCIVFTPIIEFFVLKTKQSPRFVIYLLLSLTGVVFVCESKILHFEMSIGAFFILIAALARACMMVVCRKVLLDESVNVTSLTIVQLFTVGLASVIWCLFNYSVNDIMPTVLLLQPFHWLSIIYLVVFCTLVAFFAQNYAVQSISATQSTAILGSEPIFGILFSVWLLNETLTPWQVLGATLILIATYKIMQPTEPISQQATG</sequence>
<evidence type="ECO:0000313" key="8">
    <source>
        <dbReference type="EMBL" id="MCJ2376460.1"/>
    </source>
</evidence>
<dbReference type="InterPro" id="IPR051258">
    <property type="entry name" value="Diverse_Substrate_Transporter"/>
</dbReference>
<evidence type="ECO:0000256" key="4">
    <source>
        <dbReference type="ARBA" id="ARBA00022989"/>
    </source>
</evidence>
<comment type="caution">
    <text evidence="8">The sequence shown here is derived from an EMBL/GenBank/DDBJ whole genome shotgun (WGS) entry which is preliminary data.</text>
</comment>
<evidence type="ECO:0000259" key="7">
    <source>
        <dbReference type="Pfam" id="PF00892"/>
    </source>
</evidence>
<keyword evidence="3 6" id="KW-0812">Transmembrane</keyword>
<dbReference type="InterPro" id="IPR037185">
    <property type="entry name" value="EmrE-like"/>
</dbReference>
<proteinExistence type="predicted"/>
<dbReference type="PANTHER" id="PTHR42920:SF5">
    <property type="entry name" value="EAMA DOMAIN-CONTAINING PROTEIN"/>
    <property type="match status" value="1"/>
</dbReference>
<feature type="transmembrane region" description="Helical" evidence="6">
    <location>
        <begin position="191"/>
        <end position="216"/>
    </location>
</feature>
<gene>
    <name evidence="8" type="ORF">LNL84_06380</name>
</gene>
<organism evidence="8 9">
    <name type="scientific">Vibrio gelatinilyticus</name>
    <dbReference type="NCBI Taxonomy" id="2893468"/>
    <lineage>
        <taxon>Bacteria</taxon>
        <taxon>Pseudomonadati</taxon>
        <taxon>Pseudomonadota</taxon>
        <taxon>Gammaproteobacteria</taxon>
        <taxon>Vibrionales</taxon>
        <taxon>Vibrionaceae</taxon>
        <taxon>Vibrio</taxon>
    </lineage>
</organism>
<reference evidence="8" key="1">
    <citation type="submission" date="2021-11" db="EMBL/GenBank/DDBJ databases">
        <title>Vibrio ZSDE26 sp. nov. and Vibrio ZSDZ34 sp. nov., isolated from coastal seawater in Qingdao.</title>
        <authorList>
            <person name="Zhang P."/>
        </authorList>
    </citation>
    <scope>NUCLEOTIDE SEQUENCE</scope>
    <source>
        <strain evidence="8">ZSDZ34</strain>
    </source>
</reference>
<feature type="transmembrane region" description="Helical" evidence="6">
    <location>
        <begin position="82"/>
        <end position="102"/>
    </location>
</feature>
<dbReference type="EMBL" id="JAJNNZ010000004">
    <property type="protein sequence ID" value="MCJ2376460.1"/>
    <property type="molecule type" value="Genomic_DNA"/>
</dbReference>
<dbReference type="SUPFAM" id="SSF103481">
    <property type="entry name" value="Multidrug resistance efflux transporter EmrE"/>
    <property type="match status" value="2"/>
</dbReference>
<dbReference type="RefSeq" id="WP_244356000.1">
    <property type="nucleotide sequence ID" value="NZ_JAJNNZ010000004.1"/>
</dbReference>
<comment type="subcellular location">
    <subcellularLocation>
        <location evidence="1">Cell membrane</location>
        <topology evidence="1">Multi-pass membrane protein</topology>
    </subcellularLocation>
</comment>
<feature type="transmembrane region" description="Helical" evidence="6">
    <location>
        <begin position="108"/>
        <end position="126"/>
    </location>
</feature>
<feature type="domain" description="EamA" evidence="7">
    <location>
        <begin position="161"/>
        <end position="301"/>
    </location>
</feature>
<dbReference type="InterPro" id="IPR000620">
    <property type="entry name" value="EamA_dom"/>
</dbReference>
<evidence type="ECO:0000313" key="9">
    <source>
        <dbReference type="Proteomes" id="UP001139488"/>
    </source>
</evidence>
<dbReference type="GO" id="GO:0005886">
    <property type="term" value="C:plasma membrane"/>
    <property type="evidence" value="ECO:0007669"/>
    <property type="project" value="UniProtKB-SubCell"/>
</dbReference>